<evidence type="ECO:0000256" key="2">
    <source>
        <dbReference type="ARBA" id="ARBA00022737"/>
    </source>
</evidence>
<keyword evidence="2" id="KW-0677">Repeat</keyword>
<dbReference type="GO" id="GO:0005758">
    <property type="term" value="C:mitochondrial intermembrane space"/>
    <property type="evidence" value="ECO:0007669"/>
    <property type="project" value="TreeGrafter"/>
</dbReference>
<protein>
    <submittedName>
        <fullName evidence="4">Uncharacterized protein</fullName>
    </submittedName>
</protein>
<dbReference type="AlphaFoldDB" id="A0AAF3J9E2"/>
<dbReference type="InterPro" id="IPR040239">
    <property type="entry name" value="HcpB-like"/>
</dbReference>
<evidence type="ECO:0000313" key="3">
    <source>
        <dbReference type="Proteomes" id="UP000887575"/>
    </source>
</evidence>
<dbReference type="Pfam" id="PF08238">
    <property type="entry name" value="Sel1"/>
    <property type="match status" value="4"/>
</dbReference>
<dbReference type="PANTHER" id="PTHR13891:SF1">
    <property type="entry name" value="CYTOCHROME C OXIDASE ASSEMBLY FACTOR 7"/>
    <property type="match status" value="1"/>
</dbReference>
<dbReference type="Gene3D" id="1.25.40.10">
    <property type="entry name" value="Tetratricopeptide repeat domain"/>
    <property type="match status" value="1"/>
</dbReference>
<reference evidence="4" key="1">
    <citation type="submission" date="2024-02" db="UniProtKB">
        <authorList>
            <consortium name="WormBaseParasite"/>
        </authorList>
    </citation>
    <scope>IDENTIFICATION</scope>
</reference>
<dbReference type="InterPro" id="IPR011990">
    <property type="entry name" value="TPR-like_helical_dom_sf"/>
</dbReference>
<dbReference type="SUPFAM" id="SSF81901">
    <property type="entry name" value="HCP-like"/>
    <property type="match status" value="1"/>
</dbReference>
<dbReference type="Proteomes" id="UP000887575">
    <property type="component" value="Unassembled WGS sequence"/>
</dbReference>
<evidence type="ECO:0000313" key="4">
    <source>
        <dbReference type="WBParaSite" id="MBELARI_LOCUS4642"/>
    </source>
</evidence>
<proteinExistence type="inferred from homology"/>
<keyword evidence="3" id="KW-1185">Reference proteome</keyword>
<sequence length="247" mass="28400">MSTELSDELQNEQEERREYVKNIGIEYRFGCYEEKRPDSCQLLGEYMEAIEQNFKSALSLFRQNCEERKYPKSCYKYAMYLLAGKECEPDLKKMIRPLEIACDANINKGCRYLSLVHWNGEKDRPANSKLAEKFMAKACELEDGEACWLLSTWYMGREEKFVNAKKGKEDSKADLGTLARNMSKALYYGIKACELNIPYSCANVARMYKIGDGIEKDETKGKEFAEKAGEIMKNMQSKENVSPGFTA</sequence>
<dbReference type="InterPro" id="IPR006597">
    <property type="entry name" value="Sel1-like"/>
</dbReference>
<comment type="similarity">
    <text evidence="1">Belongs to the hcp beta-lactamase family.</text>
</comment>
<evidence type="ECO:0000256" key="1">
    <source>
        <dbReference type="ARBA" id="ARBA00008486"/>
    </source>
</evidence>
<name>A0AAF3J9E2_9BILA</name>
<dbReference type="SMART" id="SM00671">
    <property type="entry name" value="SEL1"/>
    <property type="match status" value="5"/>
</dbReference>
<dbReference type="WBParaSite" id="MBELARI_LOCUS4642">
    <property type="protein sequence ID" value="MBELARI_LOCUS4642"/>
    <property type="gene ID" value="MBELARI_LOCUS4642"/>
</dbReference>
<dbReference type="PANTHER" id="PTHR13891">
    <property type="entry name" value="CYTOCHROME C OXIDASE ASSEMBLY FACTOR 7"/>
    <property type="match status" value="1"/>
</dbReference>
<accession>A0AAF3J9E2</accession>
<organism evidence="3 4">
    <name type="scientific">Mesorhabditis belari</name>
    <dbReference type="NCBI Taxonomy" id="2138241"/>
    <lineage>
        <taxon>Eukaryota</taxon>
        <taxon>Metazoa</taxon>
        <taxon>Ecdysozoa</taxon>
        <taxon>Nematoda</taxon>
        <taxon>Chromadorea</taxon>
        <taxon>Rhabditida</taxon>
        <taxon>Rhabditina</taxon>
        <taxon>Rhabditomorpha</taxon>
        <taxon>Rhabditoidea</taxon>
        <taxon>Rhabditidae</taxon>
        <taxon>Mesorhabditinae</taxon>
        <taxon>Mesorhabditis</taxon>
    </lineage>
</organism>